<evidence type="ECO:0000313" key="2">
    <source>
        <dbReference type="Proteomes" id="UP000499080"/>
    </source>
</evidence>
<protein>
    <submittedName>
        <fullName evidence="1">Uncharacterized protein</fullName>
    </submittedName>
</protein>
<name>A0A4Y2LIT6_ARAVE</name>
<accession>A0A4Y2LIT6</accession>
<dbReference type="EMBL" id="BGPR01005791">
    <property type="protein sequence ID" value="GBN13476.1"/>
    <property type="molecule type" value="Genomic_DNA"/>
</dbReference>
<evidence type="ECO:0000313" key="1">
    <source>
        <dbReference type="EMBL" id="GBN13476.1"/>
    </source>
</evidence>
<sequence length="84" mass="8842">MAPLRLAPAGSIVPLLLCHGNIATLRLAPARSIVPLPLCCYAMAPWAPLRLAPAGSIVLCPSAAMPLEMVVPLYSERVESVILL</sequence>
<dbReference type="Proteomes" id="UP000499080">
    <property type="component" value="Unassembled WGS sequence"/>
</dbReference>
<keyword evidence="2" id="KW-1185">Reference proteome</keyword>
<organism evidence="1 2">
    <name type="scientific">Araneus ventricosus</name>
    <name type="common">Orbweaver spider</name>
    <name type="synonym">Epeira ventricosa</name>
    <dbReference type="NCBI Taxonomy" id="182803"/>
    <lineage>
        <taxon>Eukaryota</taxon>
        <taxon>Metazoa</taxon>
        <taxon>Ecdysozoa</taxon>
        <taxon>Arthropoda</taxon>
        <taxon>Chelicerata</taxon>
        <taxon>Arachnida</taxon>
        <taxon>Araneae</taxon>
        <taxon>Araneomorphae</taxon>
        <taxon>Entelegynae</taxon>
        <taxon>Araneoidea</taxon>
        <taxon>Araneidae</taxon>
        <taxon>Araneus</taxon>
    </lineage>
</organism>
<gene>
    <name evidence="1" type="ORF">AVEN_89275_1</name>
</gene>
<proteinExistence type="predicted"/>
<comment type="caution">
    <text evidence="1">The sequence shown here is derived from an EMBL/GenBank/DDBJ whole genome shotgun (WGS) entry which is preliminary data.</text>
</comment>
<reference evidence="1 2" key="1">
    <citation type="journal article" date="2019" name="Sci. Rep.">
        <title>Orb-weaving spider Araneus ventricosus genome elucidates the spidroin gene catalogue.</title>
        <authorList>
            <person name="Kono N."/>
            <person name="Nakamura H."/>
            <person name="Ohtoshi R."/>
            <person name="Moran D.A.P."/>
            <person name="Shinohara A."/>
            <person name="Yoshida Y."/>
            <person name="Fujiwara M."/>
            <person name="Mori M."/>
            <person name="Tomita M."/>
            <person name="Arakawa K."/>
        </authorList>
    </citation>
    <scope>NUCLEOTIDE SEQUENCE [LARGE SCALE GENOMIC DNA]</scope>
</reference>
<dbReference type="AlphaFoldDB" id="A0A4Y2LIT6"/>